<reference evidence="1" key="1">
    <citation type="submission" date="2021-09" db="EMBL/GenBank/DDBJ databases">
        <title>Comparative genomics of Edwardsiella genus reveals species-based diversity.</title>
        <authorList>
            <person name="Tekedar H.C."/>
            <person name="Kumru S."/>
            <person name="Waldbieser G.C."/>
            <person name="Reichley S.R."/>
            <person name="Lawrence M.L."/>
            <person name="Griffin M.J."/>
        </authorList>
    </citation>
    <scope>NUCLEOTIDE SEQUENCE</scope>
    <source>
        <strain evidence="1">ATCC 15947</strain>
    </source>
</reference>
<organism evidence="1 2">
    <name type="scientific">Edwardsiella tarda ATCC 15947 = NBRC 105688</name>
    <dbReference type="NCBI Taxonomy" id="667121"/>
    <lineage>
        <taxon>Bacteria</taxon>
        <taxon>Pseudomonadati</taxon>
        <taxon>Pseudomonadota</taxon>
        <taxon>Gammaproteobacteria</taxon>
        <taxon>Enterobacterales</taxon>
        <taxon>Hafniaceae</taxon>
        <taxon>Edwardsiella</taxon>
    </lineage>
</organism>
<proteinExistence type="predicted"/>
<gene>
    <name evidence="1" type="ORF">DCL27_10835</name>
</gene>
<accession>A0AC61TF82</accession>
<name>A0AC61TF82_EDWTA</name>
<dbReference type="EMBL" id="CP084506">
    <property type="protein sequence ID" value="UCP99174.1"/>
    <property type="molecule type" value="Genomic_DNA"/>
</dbReference>
<keyword evidence="2" id="KW-1185">Reference proteome</keyword>
<evidence type="ECO:0000313" key="1">
    <source>
        <dbReference type="EMBL" id="UCP99174.1"/>
    </source>
</evidence>
<evidence type="ECO:0000313" key="2">
    <source>
        <dbReference type="Proteomes" id="UP000245918"/>
    </source>
</evidence>
<dbReference type="Proteomes" id="UP000245918">
    <property type="component" value="Chromosome"/>
</dbReference>
<sequence length="240" mass="27770">MFVINERFKIKSVWFSESPISSKYPLLIYKNVFESDLLNFKKTKSINAFKYGYTLLTDLTMDIDGIKSTFKKNVRYEINKTIQISPEIVERNYITDDELTLLNELYLSIGLRKVTPNRISKYNPNNLKVTSISYCGKLVCFHVYLYDSKRARLLYSACIKGKVECDGANIDSSFFNRYLHFKDIQLFKNYGLQSYDWGGVSSIENPNGVDRFKFGFSGSVIKSYTIYSPLLSLAKILKLL</sequence>
<protein>
    <submittedName>
        <fullName evidence="1">Uncharacterized protein</fullName>
    </submittedName>
</protein>